<dbReference type="OrthoDB" id="1751899at2759"/>
<feature type="non-terminal residue" evidence="6">
    <location>
        <position position="184"/>
    </location>
</feature>
<evidence type="ECO:0000256" key="1">
    <source>
        <dbReference type="ARBA" id="ARBA00005234"/>
    </source>
</evidence>
<dbReference type="Proteomes" id="UP000324897">
    <property type="component" value="Chromosome 4"/>
</dbReference>
<gene>
    <name evidence="6" type="ORF">EJB05_14648</name>
</gene>
<dbReference type="GO" id="GO:0006508">
    <property type="term" value="P:proteolysis"/>
    <property type="evidence" value="ECO:0007669"/>
    <property type="project" value="UniProtKB-KW"/>
</dbReference>
<evidence type="ECO:0000256" key="4">
    <source>
        <dbReference type="ARBA" id="ARBA00022807"/>
    </source>
</evidence>
<organism evidence="6 7">
    <name type="scientific">Eragrostis curvula</name>
    <name type="common">weeping love grass</name>
    <dbReference type="NCBI Taxonomy" id="38414"/>
    <lineage>
        <taxon>Eukaryota</taxon>
        <taxon>Viridiplantae</taxon>
        <taxon>Streptophyta</taxon>
        <taxon>Embryophyta</taxon>
        <taxon>Tracheophyta</taxon>
        <taxon>Spermatophyta</taxon>
        <taxon>Magnoliopsida</taxon>
        <taxon>Liliopsida</taxon>
        <taxon>Poales</taxon>
        <taxon>Poaceae</taxon>
        <taxon>PACMAD clade</taxon>
        <taxon>Chloridoideae</taxon>
        <taxon>Eragrostideae</taxon>
        <taxon>Eragrostidinae</taxon>
        <taxon>Eragrostis</taxon>
    </lineage>
</organism>
<evidence type="ECO:0000256" key="2">
    <source>
        <dbReference type="ARBA" id="ARBA00022670"/>
    </source>
</evidence>
<dbReference type="SUPFAM" id="SSF54001">
    <property type="entry name" value="Cysteine proteinases"/>
    <property type="match status" value="1"/>
</dbReference>
<dbReference type="EMBL" id="RWGY01000007">
    <property type="protein sequence ID" value="TVU41150.1"/>
    <property type="molecule type" value="Genomic_DNA"/>
</dbReference>
<evidence type="ECO:0000313" key="7">
    <source>
        <dbReference type="Proteomes" id="UP000324897"/>
    </source>
</evidence>
<name>A0A5J9W1E6_9POAL</name>
<dbReference type="Gene3D" id="3.40.395.10">
    <property type="entry name" value="Adenoviral Proteinase, Chain A"/>
    <property type="match status" value="1"/>
</dbReference>
<dbReference type="PANTHER" id="PTHR12606:SF155">
    <property type="entry name" value="OS04G0316900 PROTEIN"/>
    <property type="match status" value="1"/>
</dbReference>
<dbReference type="AlphaFoldDB" id="A0A5J9W1E6"/>
<dbReference type="GO" id="GO:0016926">
    <property type="term" value="P:protein desumoylation"/>
    <property type="evidence" value="ECO:0007669"/>
    <property type="project" value="TreeGrafter"/>
</dbReference>
<dbReference type="GO" id="GO:0005634">
    <property type="term" value="C:nucleus"/>
    <property type="evidence" value="ECO:0007669"/>
    <property type="project" value="TreeGrafter"/>
</dbReference>
<dbReference type="Pfam" id="PF02902">
    <property type="entry name" value="Peptidase_C48"/>
    <property type="match status" value="1"/>
</dbReference>
<comment type="similarity">
    <text evidence="1">Belongs to the peptidase C48 family.</text>
</comment>
<keyword evidence="7" id="KW-1185">Reference proteome</keyword>
<accession>A0A5J9W1E6</accession>
<evidence type="ECO:0000256" key="3">
    <source>
        <dbReference type="ARBA" id="ARBA00022801"/>
    </source>
</evidence>
<keyword evidence="2" id="KW-0645">Protease</keyword>
<dbReference type="GO" id="GO:0016929">
    <property type="term" value="F:deSUMOylase activity"/>
    <property type="evidence" value="ECO:0007669"/>
    <property type="project" value="TreeGrafter"/>
</dbReference>
<evidence type="ECO:0000313" key="6">
    <source>
        <dbReference type="EMBL" id="TVU41150.1"/>
    </source>
</evidence>
<proteinExistence type="inferred from homology"/>
<dbReference type="InterPro" id="IPR038765">
    <property type="entry name" value="Papain-like_cys_pep_sf"/>
</dbReference>
<protein>
    <recommendedName>
        <fullName evidence="5">Ubiquitin-like protease family profile domain-containing protein</fullName>
    </recommendedName>
</protein>
<comment type="caution">
    <text evidence="6">The sequence shown here is derived from an EMBL/GenBank/DDBJ whole genome shotgun (WGS) entry which is preliminary data.</text>
</comment>
<evidence type="ECO:0000259" key="5">
    <source>
        <dbReference type="Pfam" id="PF02902"/>
    </source>
</evidence>
<dbReference type="Gramene" id="TVU41150">
    <property type="protein sequence ID" value="TVU41150"/>
    <property type="gene ID" value="EJB05_14648"/>
</dbReference>
<sequence>MCAPSAIGSELIQLAPDDKVYDYLPQEFECTPKDKLAIEYARNSAERKVFLPINIDNQHWYLAVINAKKRKIQVLDSLCWTHSRDDLQTTEDFENVSHSTATEAAMERLDCVRAAKRAKKDQQNMKMRYDTLVFLVFLVSLAQFTRGDKFKSPVAAGDWGKSLDCWVGVDYDISSWDPPASVDR</sequence>
<feature type="domain" description="Ubiquitin-like protease family profile" evidence="5">
    <location>
        <begin position="49"/>
        <end position="83"/>
    </location>
</feature>
<dbReference type="InterPro" id="IPR003653">
    <property type="entry name" value="Peptidase_C48_C"/>
</dbReference>
<reference evidence="6 7" key="1">
    <citation type="journal article" date="2019" name="Sci. Rep.">
        <title>A high-quality genome of Eragrostis curvula grass provides insights into Poaceae evolution and supports new strategies to enhance forage quality.</title>
        <authorList>
            <person name="Carballo J."/>
            <person name="Santos B.A.C.M."/>
            <person name="Zappacosta D."/>
            <person name="Garbus I."/>
            <person name="Selva J.P."/>
            <person name="Gallo C.A."/>
            <person name="Diaz A."/>
            <person name="Albertini E."/>
            <person name="Caccamo M."/>
            <person name="Echenique V."/>
        </authorList>
    </citation>
    <scope>NUCLEOTIDE SEQUENCE [LARGE SCALE GENOMIC DNA]</scope>
    <source>
        <strain evidence="7">cv. Victoria</strain>
        <tissue evidence="6">Leaf</tissue>
    </source>
</reference>
<keyword evidence="3" id="KW-0378">Hydrolase</keyword>
<keyword evidence="4" id="KW-0788">Thiol protease</keyword>
<dbReference type="PANTHER" id="PTHR12606">
    <property type="entry name" value="SENTRIN/SUMO-SPECIFIC PROTEASE"/>
    <property type="match status" value="1"/>
</dbReference>